<keyword evidence="5" id="KW-0963">Cytoplasm</keyword>
<dbReference type="InterPro" id="IPR020568">
    <property type="entry name" value="Ribosomal_Su5_D2-typ_SF"/>
</dbReference>
<evidence type="ECO:0000256" key="11">
    <source>
        <dbReference type="SAM" id="MobiDB-lite"/>
    </source>
</evidence>
<feature type="compositionally biased region" description="Low complexity" evidence="11">
    <location>
        <begin position="739"/>
        <end position="753"/>
    </location>
</feature>
<dbReference type="FunFam" id="3.30.230.70:FF:000005">
    <property type="entry name" value="Exosome complex component RRP45"/>
    <property type="match status" value="1"/>
</dbReference>
<dbReference type="PANTHER" id="PTHR11097:SF14">
    <property type="entry name" value="EXOSOME COMPLEX COMPONENT RRP45"/>
    <property type="match status" value="1"/>
</dbReference>
<evidence type="ECO:0000256" key="2">
    <source>
        <dbReference type="ARBA" id="ARBA00004604"/>
    </source>
</evidence>
<dbReference type="GO" id="GO:0071028">
    <property type="term" value="P:nuclear mRNA surveillance"/>
    <property type="evidence" value="ECO:0007669"/>
    <property type="project" value="TreeGrafter"/>
</dbReference>
<evidence type="ECO:0000259" key="13">
    <source>
        <dbReference type="Pfam" id="PF03725"/>
    </source>
</evidence>
<dbReference type="InterPro" id="IPR033100">
    <property type="entry name" value="Rrp45"/>
</dbReference>
<evidence type="ECO:0000256" key="7">
    <source>
        <dbReference type="ARBA" id="ARBA00022835"/>
    </source>
</evidence>
<evidence type="ECO:0000256" key="10">
    <source>
        <dbReference type="ARBA" id="ARBA00077933"/>
    </source>
</evidence>
<dbReference type="CDD" id="cd11368">
    <property type="entry name" value="RNase_PH_RRP45"/>
    <property type="match status" value="1"/>
</dbReference>
<dbReference type="PANTHER" id="PTHR11097">
    <property type="entry name" value="EXOSOME COMPLEX EXONUCLEASE RIBOSOMAL RNA PROCESSING PROTEIN"/>
    <property type="match status" value="1"/>
</dbReference>
<accession>A0AAJ8JWJ9</accession>
<dbReference type="KEGG" id="cdep:91089222"/>
<dbReference type="SUPFAM" id="SSF55666">
    <property type="entry name" value="Ribonuclease PH domain 2-like"/>
    <property type="match status" value="1"/>
</dbReference>
<feature type="compositionally biased region" description="Polar residues" evidence="11">
    <location>
        <begin position="855"/>
        <end position="865"/>
    </location>
</feature>
<feature type="compositionally biased region" description="Polar residues" evidence="11">
    <location>
        <begin position="754"/>
        <end position="765"/>
    </location>
</feature>
<feature type="compositionally biased region" description="Low complexity" evidence="11">
    <location>
        <begin position="1338"/>
        <end position="1348"/>
    </location>
</feature>
<reference evidence="14" key="1">
    <citation type="submission" date="2016-06" db="EMBL/GenBank/DDBJ databases">
        <authorList>
            <person name="Cuomo C."/>
            <person name="Litvintseva A."/>
            <person name="Heitman J."/>
            <person name="Chen Y."/>
            <person name="Sun S."/>
            <person name="Springer D."/>
            <person name="Dromer F."/>
            <person name="Young S."/>
            <person name="Zeng Q."/>
            <person name="Chapman S."/>
            <person name="Gujja S."/>
            <person name="Saif S."/>
            <person name="Birren B."/>
        </authorList>
    </citation>
    <scope>NUCLEOTIDE SEQUENCE</scope>
    <source>
        <strain evidence="14">CBS 7841</strain>
    </source>
</reference>
<dbReference type="GO" id="GO:0000467">
    <property type="term" value="P:exonucleolytic trimming to generate mature 3'-end of 5.8S rRNA from tricistronic rRNA transcript (SSU-rRNA, 5.8S rRNA, LSU-rRNA)"/>
    <property type="evidence" value="ECO:0007669"/>
    <property type="project" value="TreeGrafter"/>
</dbReference>
<dbReference type="GO" id="GO:0071035">
    <property type="term" value="P:nuclear polyadenylation-dependent rRNA catabolic process"/>
    <property type="evidence" value="ECO:0007669"/>
    <property type="project" value="TreeGrafter"/>
</dbReference>
<keyword evidence="9" id="KW-0539">Nucleus</keyword>
<dbReference type="GO" id="GO:0000177">
    <property type="term" value="C:cytoplasmic exosome (RNase complex)"/>
    <property type="evidence" value="ECO:0007669"/>
    <property type="project" value="TreeGrafter"/>
</dbReference>
<feature type="compositionally biased region" description="Polar residues" evidence="11">
    <location>
        <begin position="2009"/>
        <end position="2026"/>
    </location>
</feature>
<feature type="compositionally biased region" description="Polar residues" evidence="11">
    <location>
        <begin position="1935"/>
        <end position="1946"/>
    </location>
</feature>
<comment type="similarity">
    <text evidence="3">Belongs to the RNase PH family.</text>
</comment>
<feature type="region of interest" description="Disordered" evidence="11">
    <location>
        <begin position="1196"/>
        <end position="1217"/>
    </location>
</feature>
<evidence type="ECO:0000256" key="8">
    <source>
        <dbReference type="ARBA" id="ARBA00022884"/>
    </source>
</evidence>
<feature type="compositionally biased region" description="Low complexity" evidence="11">
    <location>
        <begin position="463"/>
        <end position="480"/>
    </location>
</feature>
<evidence type="ECO:0000256" key="6">
    <source>
        <dbReference type="ARBA" id="ARBA00022552"/>
    </source>
</evidence>
<feature type="compositionally biased region" description="Polar residues" evidence="11">
    <location>
        <begin position="1670"/>
        <end position="1696"/>
    </location>
</feature>
<dbReference type="SUPFAM" id="SSF54211">
    <property type="entry name" value="Ribosomal protein S5 domain 2-like"/>
    <property type="match status" value="1"/>
</dbReference>
<dbReference type="InterPro" id="IPR050590">
    <property type="entry name" value="Exosome_comp_Rrp42_subfam"/>
</dbReference>
<feature type="region of interest" description="Disordered" evidence="11">
    <location>
        <begin position="1628"/>
        <end position="1702"/>
    </location>
</feature>
<dbReference type="RefSeq" id="XP_066070483.1">
    <property type="nucleotide sequence ID" value="XM_066214386.1"/>
</dbReference>
<feature type="domain" description="Exoribonuclease phosphorolytic" evidence="12">
    <location>
        <begin position="32"/>
        <end position="164"/>
    </location>
</feature>
<dbReference type="GO" id="GO:0035925">
    <property type="term" value="F:mRNA 3'-UTR AU-rich region binding"/>
    <property type="evidence" value="ECO:0007669"/>
    <property type="project" value="TreeGrafter"/>
</dbReference>
<keyword evidence="8" id="KW-0694">RNA-binding</keyword>
<feature type="region of interest" description="Disordered" evidence="11">
    <location>
        <begin position="435"/>
        <end position="609"/>
    </location>
</feature>
<feature type="domain" description="Exoribonuclease phosphorolytic" evidence="13">
    <location>
        <begin position="190"/>
        <end position="252"/>
    </location>
</feature>
<feature type="region of interest" description="Disordered" evidence="11">
    <location>
        <begin position="303"/>
        <end position="338"/>
    </location>
</feature>
<dbReference type="GO" id="GO:0034475">
    <property type="term" value="P:U4 snRNA 3'-end processing"/>
    <property type="evidence" value="ECO:0007669"/>
    <property type="project" value="TreeGrafter"/>
</dbReference>
<evidence type="ECO:0000313" key="14">
    <source>
        <dbReference type="EMBL" id="WVN89783.1"/>
    </source>
</evidence>
<evidence type="ECO:0000256" key="4">
    <source>
        <dbReference type="ARBA" id="ARBA00019572"/>
    </source>
</evidence>
<reference evidence="14" key="2">
    <citation type="journal article" date="2022" name="Elife">
        <title>Obligate sexual reproduction of a homothallic fungus closely related to the Cryptococcus pathogenic species complex.</title>
        <authorList>
            <person name="Passer A.R."/>
            <person name="Clancey S.A."/>
            <person name="Shea T."/>
            <person name="David-Palma M."/>
            <person name="Averette A.F."/>
            <person name="Boekhout T."/>
            <person name="Porcel B.M."/>
            <person name="Nowrousian M."/>
            <person name="Cuomo C.A."/>
            <person name="Sun S."/>
            <person name="Heitman J."/>
            <person name="Coelho M.A."/>
        </authorList>
    </citation>
    <scope>NUCLEOTIDE SEQUENCE</scope>
    <source>
        <strain evidence="14">CBS 7841</strain>
    </source>
</reference>
<feature type="compositionally biased region" description="Polar residues" evidence="11">
    <location>
        <begin position="1205"/>
        <end position="1217"/>
    </location>
</feature>
<keyword evidence="7" id="KW-0271">Exosome</keyword>
<proteinExistence type="inferred from homology"/>
<dbReference type="GO" id="GO:0071038">
    <property type="term" value="P:TRAMP-dependent tRNA surveillance pathway"/>
    <property type="evidence" value="ECO:0007669"/>
    <property type="project" value="TreeGrafter"/>
</dbReference>
<evidence type="ECO:0000256" key="1">
    <source>
        <dbReference type="ARBA" id="ARBA00004496"/>
    </source>
</evidence>
<keyword evidence="6" id="KW-0698">rRNA processing</keyword>
<feature type="region of interest" description="Disordered" evidence="11">
    <location>
        <begin position="1933"/>
        <end position="1961"/>
    </location>
</feature>
<feature type="region of interest" description="Disordered" evidence="11">
    <location>
        <begin position="2008"/>
        <end position="2027"/>
    </location>
</feature>
<protein>
    <recommendedName>
        <fullName evidence="4">Exosome complex component RRP45</fullName>
    </recommendedName>
    <alternativeName>
        <fullName evidence="10">Ribosomal RNA-processing protein 45</fullName>
    </alternativeName>
</protein>
<feature type="compositionally biased region" description="Low complexity" evidence="11">
    <location>
        <begin position="794"/>
        <end position="807"/>
    </location>
</feature>
<feature type="region of interest" description="Disordered" evidence="11">
    <location>
        <begin position="1139"/>
        <end position="1175"/>
    </location>
</feature>
<feature type="compositionally biased region" description="Low complexity" evidence="11">
    <location>
        <begin position="1157"/>
        <end position="1167"/>
    </location>
</feature>
<feature type="region of interest" description="Disordered" evidence="11">
    <location>
        <begin position="1545"/>
        <end position="1607"/>
    </location>
</feature>
<gene>
    <name evidence="14" type="ORF">L203_105013</name>
</gene>
<evidence type="ECO:0000256" key="5">
    <source>
        <dbReference type="ARBA" id="ARBA00022490"/>
    </source>
</evidence>
<feature type="compositionally biased region" description="Basic and acidic residues" evidence="11">
    <location>
        <begin position="781"/>
        <end position="792"/>
    </location>
</feature>
<dbReference type="GO" id="GO:0000176">
    <property type="term" value="C:nuclear exosome (RNase complex)"/>
    <property type="evidence" value="ECO:0007669"/>
    <property type="project" value="TreeGrafter"/>
</dbReference>
<feature type="region of interest" description="Disordered" evidence="11">
    <location>
        <begin position="1811"/>
        <end position="1837"/>
    </location>
</feature>
<dbReference type="GO" id="GO:0034473">
    <property type="term" value="P:U1 snRNA 3'-end processing"/>
    <property type="evidence" value="ECO:0007669"/>
    <property type="project" value="TreeGrafter"/>
</dbReference>
<keyword evidence="15" id="KW-1185">Reference proteome</keyword>
<reference evidence="14" key="3">
    <citation type="submission" date="2024-01" db="EMBL/GenBank/DDBJ databases">
        <authorList>
            <person name="Coelho M.A."/>
            <person name="David-Palma M."/>
            <person name="Shea T."/>
            <person name="Sun S."/>
            <person name="Cuomo C.A."/>
            <person name="Heitman J."/>
        </authorList>
    </citation>
    <scope>NUCLEOTIDE SEQUENCE</scope>
    <source>
        <strain evidence="14">CBS 7841</strain>
    </source>
</reference>
<evidence type="ECO:0000259" key="12">
    <source>
        <dbReference type="Pfam" id="PF01138"/>
    </source>
</evidence>
<feature type="region of interest" description="Disordered" evidence="11">
    <location>
        <begin position="671"/>
        <end position="702"/>
    </location>
</feature>
<dbReference type="Pfam" id="PF03725">
    <property type="entry name" value="RNase_PH_C"/>
    <property type="match status" value="1"/>
</dbReference>
<dbReference type="GO" id="GO:0016075">
    <property type="term" value="P:rRNA catabolic process"/>
    <property type="evidence" value="ECO:0007669"/>
    <property type="project" value="TreeGrafter"/>
</dbReference>
<dbReference type="GO" id="GO:0034476">
    <property type="term" value="P:U5 snRNA 3'-end processing"/>
    <property type="evidence" value="ECO:0007669"/>
    <property type="project" value="TreeGrafter"/>
</dbReference>
<feature type="compositionally biased region" description="Polar residues" evidence="11">
    <location>
        <begin position="482"/>
        <end position="494"/>
    </location>
</feature>
<evidence type="ECO:0000256" key="3">
    <source>
        <dbReference type="ARBA" id="ARBA00006678"/>
    </source>
</evidence>
<dbReference type="InterPro" id="IPR001247">
    <property type="entry name" value="ExoRNase_PH_dom1"/>
</dbReference>
<organism evidence="14 15">
    <name type="scientific">Cryptococcus depauperatus CBS 7841</name>
    <dbReference type="NCBI Taxonomy" id="1295531"/>
    <lineage>
        <taxon>Eukaryota</taxon>
        <taxon>Fungi</taxon>
        <taxon>Dikarya</taxon>
        <taxon>Basidiomycota</taxon>
        <taxon>Agaricomycotina</taxon>
        <taxon>Tremellomycetes</taxon>
        <taxon>Tremellales</taxon>
        <taxon>Cryptococcaceae</taxon>
        <taxon>Cryptococcus</taxon>
    </lineage>
</organism>
<feature type="compositionally biased region" description="Basic and acidic residues" evidence="11">
    <location>
        <begin position="323"/>
        <end position="336"/>
    </location>
</feature>
<evidence type="ECO:0000313" key="15">
    <source>
        <dbReference type="Proteomes" id="UP000094043"/>
    </source>
</evidence>
<dbReference type="Gene3D" id="3.30.230.70">
    <property type="entry name" value="GHMP Kinase, N-terminal domain"/>
    <property type="match status" value="1"/>
</dbReference>
<dbReference type="GO" id="GO:0005730">
    <property type="term" value="C:nucleolus"/>
    <property type="evidence" value="ECO:0007669"/>
    <property type="project" value="UniProtKB-SubCell"/>
</dbReference>
<dbReference type="InterPro" id="IPR015847">
    <property type="entry name" value="ExoRNase_PH_dom2"/>
</dbReference>
<dbReference type="Pfam" id="PF01138">
    <property type="entry name" value="RNase_PH"/>
    <property type="match status" value="1"/>
</dbReference>
<dbReference type="EMBL" id="CP143789">
    <property type="protein sequence ID" value="WVN89783.1"/>
    <property type="molecule type" value="Genomic_DNA"/>
</dbReference>
<sequence>MVREIDPPTIQKEFLLAALSEGKRLDGRLPLQMRDVEYIFGEELGCVECRLGKTAVLAQVSATVVKPRDDRPYEGTLVINSEIGPMASSIYENGRPSDDEVLITRLLEKSIRRTEAIDRESLCIIAGEKVWQIRLALHFLSDSGNLLDCASLASMAALKHFRKPDVEVSGDEVTIHNPDDRAPVSLTIHHVPLCLTYAYFENLSPILDPSHLEETLCSGTLTVTLNPQREICVLSKAGGSPLSAEDIMSVVKGGVDKVRALSKSMEEALEKDQKKRIIESTTRCIVLGAVLGIRTMNRIFRTRTASSSEKRRKSKPKDEEWDVSPKPERAELRRVDGTPPSLDVDIRNSLILPSLSLRFSVLLPSLSAAPEESLRSLLASQRARPNGPALTKEEEELLITELRESGPEDNETTPLRIPIESKPSYTRYGSLVNNQATFNRSPPLPPSSVPSPALSEKGQNSNSLKTFSSPTFTSFSSFKSVDANSSPKQPGTNTFKRENMSYGISGGSSLREENYMRRAREKIGAKNLEDPTVKKNADSKTTESRQKDEGNIPVKIFPEKANTYYMDQRPRISNSPTSSEKSTTPTPTALPLALPHPLPSASFQTVDRDLDSSSSAINIDQKRRKQRKSLLLNLTPAQAKRISLALEEIGGELRRGGSLIRKEGFTVEQKNTENEEVLASEENRGNSFKKQGGKEQGPTEITFEEGPVLSATSSVFPFKMSPINSTFDVSTNIFASTISETPSPSRLPSSPHSHNLQAYDDQSVSPIPKPIFTPTRSQADAQRKHTPSDVSKHNSSISNASSTSISTPTQVQHNPAYVPGQPRPIRSAHHSEESQSSSRAATPNGQPPSDAFRVSKSTTSQNQSPLDAVKSLTIYRDTIQSMNASPSHFQSRSIGGAKFAVLARSKSVNQTVTPTMLESPLASAFSRRRAGTVASGESISDGRRLNSPLGLHTTLQEDIVEEDENVEGNGEDVYFENSSHHRDCNNSTPELRQFKGRHSVAASRQDSEVSVSGQRWYHSQDSDSWMREETLGRAISAQETIRTEPDASGSSYRSPLSTPQQRYSTDSLDSCFEPEPQEIQWIDILSSSGSLGMITDASEDQLELDPEEVLREISGMGTQELATLQEKLVAKAKMEREAMGLSDSSMIPITPATPIESSSPGSQRSVSPKFSSPLRNQQLSAMTAVDRSDPVAIFTTPHEVRSRHSSPNEQNDHTTATEPTVQLSFKPAPLAIHPPQPLTCVTLEETNSFENMNDDMHGIPSRGDPEAEREKDFRIRIAAATAALNRNTSIQDTRLERKGTRSSTAKVISGPKLLSSTTNVSLVPLSPDRSVDTTVTRSQSSGSSNKMSQRWKRLMKKGPSLSNSDIVKPVVPNAPTPQSALLEHPKQQLMMASALLQRANSQKVANALETPIHLTEKEVNKSEIAPPSAPSNLDMYRFPPQDENDLKRVKDPATALSESATTIPTPPNTGGISNFPQSVTSRHCRAATQDSAVHKFLQAGRELGLTEEQLQEMLVQKGMITSNDIATTPCLDEIERVELDPIHPSPVSPVTQQEPLPIVQTPEKKKGLFRSLSKKAKELPSRVRMPEESQSGIVISAPASQASQSTRDKVIVRRTMILPDGLIIVPSTPQQVEKPLGSPDSSPFARQPSQRKPSVRRKPLNLSKEDRELVSNSPPAHQHRFSINANSNHKLSTSTGDEGHGSEFLYPGSALVNGDFSRTGSNVSGSASGRSFSGKSQQSSAGGSLIDMYGDDYDDGHEILQASPKSKQQLANGEERTSINQRRSIQGVEICEYADGQVVWSIVDALRTSAAGSADEESQFGRRRSRSSSYSSTRRDSALMPEKGDFINDTWSRPSLTKGIGALNLRHKDRHSVAKPRPPTDVYLTSSRDVADLIDHLSRDLEASRGRIDIIPSRRSITETEITLPLHKYVIDEQFSPNSPSGNSQFEDAPSPAALPQRPSLFNKNVSHNSPLDTVGNLLPQRRLSLKYRPAPKIGQAGFTFFAGDSAAVSPSANSFTSSESEPTNKTVEERLQELMDKMGMPGAEK</sequence>
<feature type="compositionally biased region" description="Polar residues" evidence="11">
    <location>
        <begin position="1048"/>
        <end position="1068"/>
    </location>
</feature>
<feature type="compositionally biased region" description="Low complexity" evidence="11">
    <location>
        <begin position="1728"/>
        <end position="1744"/>
    </location>
</feature>
<feature type="compositionally biased region" description="Basic and acidic residues" evidence="11">
    <location>
        <begin position="510"/>
        <end position="550"/>
    </location>
</feature>
<name>A0AAJ8JWJ9_9TREE</name>
<feature type="region of interest" description="Disordered" evidence="11">
    <location>
        <begin position="1328"/>
        <end position="1350"/>
    </location>
</feature>
<feature type="region of interest" description="Disordered" evidence="11">
    <location>
        <begin position="1038"/>
        <end position="1069"/>
    </location>
</feature>
<feature type="compositionally biased region" description="Low complexity" evidence="11">
    <location>
        <begin position="573"/>
        <end position="602"/>
    </location>
</feature>
<evidence type="ECO:0000256" key="9">
    <source>
        <dbReference type="ARBA" id="ARBA00023242"/>
    </source>
</evidence>
<dbReference type="GeneID" id="91089222"/>
<feature type="region of interest" description="Disordered" evidence="11">
    <location>
        <begin position="739"/>
        <end position="865"/>
    </location>
</feature>
<dbReference type="InterPro" id="IPR036345">
    <property type="entry name" value="ExoRNase_PH_dom2_sf"/>
</dbReference>
<dbReference type="InterPro" id="IPR027408">
    <property type="entry name" value="PNPase/RNase_PH_dom_sf"/>
</dbReference>
<dbReference type="Proteomes" id="UP000094043">
    <property type="component" value="Chromosome 6"/>
</dbReference>
<feature type="compositionally biased region" description="Basic and acidic residues" evidence="11">
    <location>
        <begin position="1575"/>
        <end position="1587"/>
    </location>
</feature>
<feature type="region of interest" description="Disordered" evidence="11">
    <location>
        <begin position="402"/>
        <end position="422"/>
    </location>
</feature>
<feature type="region of interest" description="Disordered" evidence="11">
    <location>
        <begin position="1720"/>
        <end position="1758"/>
    </location>
</feature>
<feature type="compositionally biased region" description="Polar residues" evidence="11">
    <location>
        <begin position="1588"/>
        <end position="1605"/>
    </location>
</feature>
<comment type="subcellular location">
    <subcellularLocation>
        <location evidence="1">Cytoplasm</location>
    </subcellularLocation>
    <subcellularLocation>
        <location evidence="2">Nucleus</location>
        <location evidence="2">Nucleolus</location>
    </subcellularLocation>
</comment>